<name>A0A2W6A9Y1_9BACT</name>
<evidence type="ECO:0000313" key="4">
    <source>
        <dbReference type="Proteomes" id="UP000248724"/>
    </source>
</evidence>
<evidence type="ECO:0000313" key="2">
    <source>
        <dbReference type="EMBL" id="MBJ7594666.1"/>
    </source>
</evidence>
<dbReference type="GO" id="GO:0071949">
    <property type="term" value="F:FAD binding"/>
    <property type="evidence" value="ECO:0007669"/>
    <property type="project" value="InterPro"/>
</dbReference>
<accession>A0A934N3H9</accession>
<feature type="domain" description="FAD-binding PCMH-type" evidence="1">
    <location>
        <begin position="16"/>
        <end position="177"/>
    </location>
</feature>
<reference evidence="2 5" key="3">
    <citation type="submission" date="2020-10" db="EMBL/GenBank/DDBJ databases">
        <title>Ca. Dormibacterota MAGs.</title>
        <authorList>
            <person name="Montgomery K."/>
        </authorList>
    </citation>
    <scope>NUCLEOTIDE SEQUENCE [LARGE SCALE GENOMIC DNA]</scope>
    <source>
        <strain evidence="2">SC8812_S17_18</strain>
    </source>
</reference>
<dbReference type="Gene3D" id="3.30.465.10">
    <property type="match status" value="1"/>
</dbReference>
<sequence length="206" mass="20640">MEDALRRQLAAAVGSSGMDAENVVRPANVTQLREVLAACVAASVAAAVFGSARAASAPVVIAADNLDSILLDATALLLHAGAAATWIAVREAATARRMEVSALPSVRSETVGESVALGEIAHRTIAGVDLLTNAGELISAGGRTLKDVVGYDLAGLALGSGSRLGVIVAVTLRLDPAGSRTPAQPGLGPWRGDEVIDVGAAFAQAG</sequence>
<evidence type="ECO:0000259" key="1">
    <source>
        <dbReference type="PROSITE" id="PS51387"/>
    </source>
</evidence>
<comment type="caution">
    <text evidence="3">The sequence shown here is derived from an EMBL/GenBank/DDBJ whole genome shotgun (WGS) entry which is preliminary data.</text>
</comment>
<proteinExistence type="predicted"/>
<reference evidence="3" key="2">
    <citation type="submission" date="2018-05" db="EMBL/GenBank/DDBJ databases">
        <authorList>
            <person name="Ferrari B."/>
        </authorList>
    </citation>
    <scope>NUCLEOTIDE SEQUENCE</scope>
    <source>
        <strain evidence="3">RRmetagenome_bin12</strain>
    </source>
</reference>
<organism evidence="3 4">
    <name type="scientific">Candidatus Aeolococcus gillhamiae</name>
    <dbReference type="NCBI Taxonomy" id="3127015"/>
    <lineage>
        <taxon>Bacteria</taxon>
        <taxon>Bacillati</taxon>
        <taxon>Candidatus Dormiibacterota</taxon>
        <taxon>Candidatus Dormibacteria</taxon>
        <taxon>Candidatus Aeolococcales</taxon>
        <taxon>Candidatus Aeolococcaceae</taxon>
        <taxon>Candidatus Aeolococcus</taxon>
    </lineage>
</organism>
<protein>
    <submittedName>
        <fullName evidence="2">FAD-binding oxidoreductase</fullName>
    </submittedName>
</protein>
<dbReference type="Proteomes" id="UP000606991">
    <property type="component" value="Unassembled WGS sequence"/>
</dbReference>
<reference evidence="3 4" key="1">
    <citation type="journal article" date="2017" name="Nature">
        <title>Atmospheric trace gases support primary production in Antarctic desert surface soil.</title>
        <authorList>
            <person name="Ji M."/>
            <person name="Greening C."/>
            <person name="Vanwonterghem I."/>
            <person name="Carere C.R."/>
            <person name="Bay S.K."/>
            <person name="Steen J.A."/>
            <person name="Montgomery K."/>
            <person name="Lines T."/>
            <person name="Beardall J."/>
            <person name="van Dorst J."/>
            <person name="Snape I."/>
            <person name="Stott M.B."/>
            <person name="Hugenholtz P."/>
            <person name="Ferrari B.C."/>
        </authorList>
    </citation>
    <scope>NUCLEOTIDE SEQUENCE [LARGE SCALE GENOMIC DNA]</scope>
    <source>
        <strain evidence="3">RRmetagenome_bin12</strain>
    </source>
</reference>
<dbReference type="PROSITE" id="PS51387">
    <property type="entry name" value="FAD_PCMH"/>
    <property type="match status" value="1"/>
</dbReference>
<dbReference type="SUPFAM" id="SSF56176">
    <property type="entry name" value="FAD-binding/transporter-associated domain-like"/>
    <property type="match status" value="1"/>
</dbReference>
<dbReference type="InterPro" id="IPR036318">
    <property type="entry name" value="FAD-bd_PCMH-like_sf"/>
</dbReference>
<dbReference type="InterPro" id="IPR016166">
    <property type="entry name" value="FAD-bd_PCMH"/>
</dbReference>
<accession>A0A2W6A9Y1</accession>
<dbReference type="Proteomes" id="UP000248724">
    <property type="component" value="Unassembled WGS sequence"/>
</dbReference>
<dbReference type="AlphaFoldDB" id="A0A2W6A9Y1"/>
<evidence type="ECO:0000313" key="3">
    <source>
        <dbReference type="EMBL" id="PZR80324.1"/>
    </source>
</evidence>
<evidence type="ECO:0000313" key="5">
    <source>
        <dbReference type="Proteomes" id="UP000606991"/>
    </source>
</evidence>
<dbReference type="InterPro" id="IPR016169">
    <property type="entry name" value="FAD-bd_PCMH_sub2"/>
</dbReference>
<gene>
    <name evidence="3" type="ORF">DLM65_08415</name>
    <name evidence="2" type="ORF">JF886_07350</name>
</gene>
<dbReference type="RefSeq" id="WP_337311061.1">
    <property type="nucleotide sequence ID" value="NZ_JAEKNS010000075.1"/>
</dbReference>
<dbReference type="EMBL" id="QHBU01000156">
    <property type="protein sequence ID" value="PZR80324.1"/>
    <property type="molecule type" value="Genomic_DNA"/>
</dbReference>
<dbReference type="EMBL" id="JAEKNS010000075">
    <property type="protein sequence ID" value="MBJ7594666.1"/>
    <property type="molecule type" value="Genomic_DNA"/>
</dbReference>